<evidence type="ECO:0000313" key="3">
    <source>
        <dbReference type="Proteomes" id="UP000219285"/>
    </source>
</evidence>
<dbReference type="Proteomes" id="UP000219285">
    <property type="component" value="Chromosome"/>
</dbReference>
<feature type="transmembrane region" description="Helical" evidence="1">
    <location>
        <begin position="73"/>
        <end position="93"/>
    </location>
</feature>
<keyword evidence="1" id="KW-0472">Membrane</keyword>
<dbReference type="KEGG" id="apel:CA267_010705"/>
<evidence type="ECO:0000256" key="1">
    <source>
        <dbReference type="SAM" id="Phobius"/>
    </source>
</evidence>
<keyword evidence="1" id="KW-0812">Transmembrane</keyword>
<organism evidence="2 3">
    <name type="scientific">Alteromonas pelagimontana</name>
    <dbReference type="NCBI Taxonomy" id="1858656"/>
    <lineage>
        <taxon>Bacteria</taxon>
        <taxon>Pseudomonadati</taxon>
        <taxon>Pseudomonadota</taxon>
        <taxon>Gammaproteobacteria</taxon>
        <taxon>Alteromonadales</taxon>
        <taxon>Alteromonadaceae</taxon>
        <taxon>Alteromonas/Salinimonas group</taxon>
        <taxon>Alteromonas</taxon>
    </lineage>
</organism>
<evidence type="ECO:0000313" key="2">
    <source>
        <dbReference type="EMBL" id="QJR81216.1"/>
    </source>
</evidence>
<dbReference type="RefSeq" id="WP_075607493.1">
    <property type="nucleotide sequence ID" value="NZ_CP052766.1"/>
</dbReference>
<accession>A0A6M4MG85</accession>
<feature type="transmembrane region" description="Helical" evidence="1">
    <location>
        <begin position="137"/>
        <end position="163"/>
    </location>
</feature>
<dbReference type="EMBL" id="CP052766">
    <property type="protein sequence ID" value="QJR81216.1"/>
    <property type="molecule type" value="Genomic_DNA"/>
</dbReference>
<proteinExistence type="predicted"/>
<protein>
    <submittedName>
        <fullName evidence="2">Uncharacterized protein</fullName>
    </submittedName>
</protein>
<keyword evidence="1" id="KW-1133">Transmembrane helix</keyword>
<dbReference type="OrthoDB" id="6334918at2"/>
<keyword evidence="3" id="KW-1185">Reference proteome</keyword>
<name>A0A6M4MG85_9ALTE</name>
<sequence length="240" mass="27667">MDNSPDYTKYSENELVDVINNMDAARYPERFANAQSELKSRREVKADCEKPALPPIVLTPQEKRRKALVERTSILLISSILISLFIQPMFIPSRWWGEHVLPSTFIVTLLATLALIKELFNRGAYYQLIKRKAPRSYLGLLFFPLLFGGFAWYIIAFLLPVLLHGVADNTRYQKQASYQIVEGRKYCRSRIKVSQLDEFEDTHLCISFNSLRHAKYEQGRAIIRGETSIFGLKVASVQFL</sequence>
<reference evidence="2 3" key="2">
    <citation type="submission" date="2020-04" db="EMBL/GenBank/DDBJ databases">
        <title>Complete genome sequence of Alteromonas pelagimontana 5.12T.</title>
        <authorList>
            <person name="Sinha R.K."/>
            <person name="Krishnan K.P."/>
            <person name="Kurian J.P."/>
        </authorList>
    </citation>
    <scope>NUCLEOTIDE SEQUENCE [LARGE SCALE GENOMIC DNA]</scope>
    <source>
        <strain evidence="2 3">5.12</strain>
    </source>
</reference>
<dbReference type="AlphaFoldDB" id="A0A6M4MG85"/>
<gene>
    <name evidence="2" type="ORF">CA267_010705</name>
</gene>
<feature type="transmembrane region" description="Helical" evidence="1">
    <location>
        <begin position="99"/>
        <end position="116"/>
    </location>
</feature>
<reference evidence="3" key="1">
    <citation type="submission" date="2014-12" db="EMBL/GenBank/DDBJ databases">
        <title>Complete genome sequence of a multi-drug resistant Klebsiella pneumoniae.</title>
        <authorList>
            <person name="Hua X."/>
            <person name="Chen Q."/>
            <person name="Li X."/>
            <person name="Feng Y."/>
            <person name="Ruan Z."/>
            <person name="Yu Y."/>
        </authorList>
    </citation>
    <scope>NUCLEOTIDE SEQUENCE [LARGE SCALE GENOMIC DNA]</scope>
    <source>
        <strain evidence="3">5.12</strain>
    </source>
</reference>